<dbReference type="AlphaFoldDB" id="A0A1A9RYG7"/>
<sequence length="262" mass="30192">METLEALVEQAYELFADYPATFPLNVCDCGGCMPREMQHSYLSIPLREWSEAMMRVYQSSAIVIVGEAADGIAEFKHFLPRIAQGIIRLEDTAITTEMAWYRAHFSQRECWLPAEIDWAKRFARAWFAHLLHHGCHPLSENLTGFLCMFQHAELDMIPELLQLWTQHSMQPTAIDEFVAILEELPDGGNAAAWDESCLCYLPEYGYRNEEFAAVMNGWLLAPETRQAFLQALAHYLPRNVPDEYNAEKWQRAYARLSSEHVK</sequence>
<name>A0A1A9RYG7_9NEIS</name>
<organism evidence="1 2">
    <name type="scientific">Eikenella longinqua</name>
    <dbReference type="NCBI Taxonomy" id="1795827"/>
    <lineage>
        <taxon>Bacteria</taxon>
        <taxon>Pseudomonadati</taxon>
        <taxon>Pseudomonadota</taxon>
        <taxon>Betaproteobacteria</taxon>
        <taxon>Neisseriales</taxon>
        <taxon>Neisseriaceae</taxon>
        <taxon>Eikenella</taxon>
    </lineage>
</organism>
<proteinExistence type="predicted"/>
<gene>
    <name evidence="1" type="ORF">A7P95_03115</name>
</gene>
<dbReference type="EMBL" id="LXSL01000013">
    <property type="protein sequence ID" value="OAM30025.1"/>
    <property type="molecule type" value="Genomic_DNA"/>
</dbReference>
<evidence type="ECO:0000313" key="1">
    <source>
        <dbReference type="EMBL" id="OAM30025.1"/>
    </source>
</evidence>
<dbReference type="OrthoDB" id="5177941at2"/>
<keyword evidence="2" id="KW-1185">Reference proteome</keyword>
<reference evidence="2" key="1">
    <citation type="submission" date="2016-05" db="EMBL/GenBank/DDBJ databases">
        <title>Draft genome of Corynebacterium afermentans subsp. afermentans LCDC 88199T.</title>
        <authorList>
            <person name="Bernier A.-M."/>
            <person name="Bernard K."/>
        </authorList>
    </citation>
    <scope>NUCLEOTIDE SEQUENCE [LARGE SCALE GENOMIC DNA]</scope>
    <source>
        <strain evidence="2">NML02-A-017</strain>
    </source>
</reference>
<evidence type="ECO:0000313" key="2">
    <source>
        <dbReference type="Proteomes" id="UP000077885"/>
    </source>
</evidence>
<comment type="caution">
    <text evidence="1">The sequence shown here is derived from an EMBL/GenBank/DDBJ whole genome shotgun (WGS) entry which is preliminary data.</text>
</comment>
<dbReference type="RefSeq" id="WP_067591002.1">
    <property type="nucleotide sequence ID" value="NZ_LXSL01000013.1"/>
</dbReference>
<dbReference type="Proteomes" id="UP000077885">
    <property type="component" value="Unassembled WGS sequence"/>
</dbReference>
<accession>A0A1A9RYG7</accession>
<protein>
    <submittedName>
        <fullName evidence="1">Uncharacterized protein</fullName>
    </submittedName>
</protein>